<dbReference type="AlphaFoldDB" id="A0A0V1ED37"/>
<dbReference type="EMBL" id="JYDR01000056">
    <property type="protein sequence ID" value="KRY71528.1"/>
    <property type="molecule type" value="Genomic_DNA"/>
</dbReference>
<evidence type="ECO:0000313" key="2">
    <source>
        <dbReference type="Proteomes" id="UP000054632"/>
    </source>
</evidence>
<evidence type="ECO:0000313" key="1">
    <source>
        <dbReference type="EMBL" id="KRY71528.1"/>
    </source>
</evidence>
<gene>
    <name evidence="1" type="ORF">T4A_2090</name>
</gene>
<organism evidence="1 2">
    <name type="scientific">Trichinella pseudospiralis</name>
    <name type="common">Parasitic roundworm</name>
    <dbReference type="NCBI Taxonomy" id="6337"/>
    <lineage>
        <taxon>Eukaryota</taxon>
        <taxon>Metazoa</taxon>
        <taxon>Ecdysozoa</taxon>
        <taxon>Nematoda</taxon>
        <taxon>Enoplea</taxon>
        <taxon>Dorylaimia</taxon>
        <taxon>Trichinellida</taxon>
        <taxon>Trichinellidae</taxon>
        <taxon>Trichinella</taxon>
    </lineage>
</organism>
<reference evidence="1 2" key="1">
    <citation type="submission" date="2015-01" db="EMBL/GenBank/DDBJ databases">
        <title>Evolution of Trichinella species and genotypes.</title>
        <authorList>
            <person name="Korhonen P.K."/>
            <person name="Edoardo P."/>
            <person name="Giuseppe L.R."/>
            <person name="Gasser R.B."/>
        </authorList>
    </citation>
    <scope>NUCLEOTIDE SEQUENCE [LARGE SCALE GENOMIC DNA]</scope>
    <source>
        <strain evidence="1">ISS13</strain>
    </source>
</reference>
<protein>
    <submittedName>
        <fullName evidence="1">Uncharacterized protein</fullName>
    </submittedName>
</protein>
<name>A0A0V1ED37_TRIPS</name>
<proteinExistence type="predicted"/>
<dbReference type="Proteomes" id="UP000054632">
    <property type="component" value="Unassembled WGS sequence"/>
</dbReference>
<accession>A0A0V1ED37</accession>
<sequence>MDAGVPNHRFATEYCRDCCKALASSKLEEDDVLPSARPSQSFTSCASGISWRIPPIPTRDNGLVCPTRPKAEARSCLTNERSEAVSRRQVTLFPGPCSP</sequence>
<comment type="caution">
    <text evidence="1">The sequence shown here is derived from an EMBL/GenBank/DDBJ whole genome shotgun (WGS) entry which is preliminary data.</text>
</comment>